<protein>
    <recommendedName>
        <fullName evidence="3">Phosphohydrolase</fullName>
    </recommendedName>
</protein>
<evidence type="ECO:0008006" key="3">
    <source>
        <dbReference type="Google" id="ProtNLM"/>
    </source>
</evidence>
<evidence type="ECO:0000313" key="1">
    <source>
        <dbReference type="EMBL" id="ODA28052.1"/>
    </source>
</evidence>
<comment type="caution">
    <text evidence="1">The sequence shown here is derived from an EMBL/GenBank/DDBJ whole genome shotgun (WGS) entry which is preliminary data.</text>
</comment>
<dbReference type="AlphaFoldDB" id="A0A1C3E479"/>
<dbReference type="OrthoDB" id="1099791at2"/>
<accession>A0A1C3E479</accession>
<gene>
    <name evidence="1" type="ORF">A6X21_14420</name>
</gene>
<dbReference type="EMBL" id="LYDR01000158">
    <property type="protein sequence ID" value="ODA28052.1"/>
    <property type="molecule type" value="Genomic_DNA"/>
</dbReference>
<evidence type="ECO:0000313" key="2">
    <source>
        <dbReference type="Proteomes" id="UP000094828"/>
    </source>
</evidence>
<name>A0A1C3E479_9PLAN</name>
<dbReference type="STRING" id="1841610.A6X21_14420"/>
<proteinExistence type="predicted"/>
<dbReference type="SUPFAM" id="SSF109604">
    <property type="entry name" value="HD-domain/PDEase-like"/>
    <property type="match status" value="1"/>
</dbReference>
<reference evidence="1 2" key="1">
    <citation type="submission" date="2016-05" db="EMBL/GenBank/DDBJ databases">
        <title>Genomic and physiological characterization of Planctopirus sp. isolated from fresh water lake.</title>
        <authorList>
            <person name="Subhash Y."/>
            <person name="Ramana C."/>
        </authorList>
    </citation>
    <scope>NUCLEOTIDE SEQUENCE [LARGE SCALE GENOMIC DNA]</scope>
    <source>
        <strain evidence="1 2">JC280</strain>
    </source>
</reference>
<dbReference type="RefSeq" id="WP_068853185.1">
    <property type="nucleotide sequence ID" value="NZ_LYDR01000158.1"/>
</dbReference>
<dbReference type="Gene3D" id="1.10.3210.10">
    <property type="entry name" value="Hypothetical protein af1432"/>
    <property type="match status" value="1"/>
</dbReference>
<sequence>MTWIQTYSGKRVDLLDPKPDQIHIDDIAHALSVVNRFNGHTRRAYSVAEHSIFVCNQLPKELQLAGLLHDAAEAYLGDVTRPLKALIADIYKPIENRFNEVIGQKFGVDPQLFDHPLVHAADLLALASERHQLMRTPCPHEWEMELPDPVAIDPSRREPGQVYVHFMQVFHACQ</sequence>
<organism evidence="1 2">
    <name type="scientific">Planctopirus hydrillae</name>
    <dbReference type="NCBI Taxonomy" id="1841610"/>
    <lineage>
        <taxon>Bacteria</taxon>
        <taxon>Pseudomonadati</taxon>
        <taxon>Planctomycetota</taxon>
        <taxon>Planctomycetia</taxon>
        <taxon>Planctomycetales</taxon>
        <taxon>Planctomycetaceae</taxon>
        <taxon>Planctopirus</taxon>
    </lineage>
</organism>
<keyword evidence="2" id="KW-1185">Reference proteome</keyword>
<dbReference type="Proteomes" id="UP000094828">
    <property type="component" value="Unassembled WGS sequence"/>
</dbReference>